<evidence type="ECO:0000256" key="1">
    <source>
        <dbReference type="SAM" id="Phobius"/>
    </source>
</evidence>
<keyword evidence="3" id="KW-1185">Reference proteome</keyword>
<gene>
    <name evidence="2" type="ORF">Q5741_12555</name>
</gene>
<dbReference type="RefSeq" id="WP_305024445.1">
    <property type="nucleotide sequence ID" value="NZ_JAUQTB010000006.1"/>
</dbReference>
<keyword evidence="1" id="KW-0812">Transmembrane</keyword>
<dbReference type="Pfam" id="PF16935">
    <property type="entry name" value="Hol_Tox"/>
    <property type="match status" value="1"/>
</dbReference>
<evidence type="ECO:0000313" key="2">
    <source>
        <dbReference type="EMBL" id="MDO7907242.1"/>
    </source>
</evidence>
<evidence type="ECO:0000313" key="3">
    <source>
        <dbReference type="Proteomes" id="UP001240171"/>
    </source>
</evidence>
<reference evidence="2 3" key="1">
    <citation type="submission" date="2023-07" db="EMBL/GenBank/DDBJ databases">
        <title>Paenibacillus sp. JX-17 nov. isolated from soil.</title>
        <authorList>
            <person name="Wan Y."/>
            <person name="Liu B."/>
        </authorList>
    </citation>
    <scope>NUCLEOTIDE SEQUENCE [LARGE SCALE GENOMIC DNA]</scope>
    <source>
        <strain evidence="2 3">JX-17</strain>
    </source>
</reference>
<dbReference type="EMBL" id="JAUQTB010000006">
    <property type="protein sequence ID" value="MDO7907242.1"/>
    <property type="molecule type" value="Genomic_DNA"/>
</dbReference>
<sequence length="37" mass="4033">MEVKDALSLMIQFAAFVVTLIGLVVTIVIALNQSKKK</sequence>
<dbReference type="InterPro" id="IPR031616">
    <property type="entry name" value="BsrE-like"/>
</dbReference>
<organism evidence="2 3">
    <name type="scientific">Paenibacillus lacisoli</name>
    <dbReference type="NCBI Taxonomy" id="3064525"/>
    <lineage>
        <taxon>Bacteria</taxon>
        <taxon>Bacillati</taxon>
        <taxon>Bacillota</taxon>
        <taxon>Bacilli</taxon>
        <taxon>Bacillales</taxon>
        <taxon>Paenibacillaceae</taxon>
        <taxon>Paenibacillus</taxon>
    </lineage>
</organism>
<name>A0ABT9CH31_9BACL</name>
<feature type="transmembrane region" description="Helical" evidence="1">
    <location>
        <begin position="6"/>
        <end position="31"/>
    </location>
</feature>
<keyword evidence="1" id="KW-1133">Transmembrane helix</keyword>
<comment type="caution">
    <text evidence="2">The sequence shown here is derived from an EMBL/GenBank/DDBJ whole genome shotgun (WGS) entry which is preliminary data.</text>
</comment>
<proteinExistence type="predicted"/>
<protein>
    <submittedName>
        <fullName evidence="2">Holin-like toxin</fullName>
    </submittedName>
</protein>
<dbReference type="Proteomes" id="UP001240171">
    <property type="component" value="Unassembled WGS sequence"/>
</dbReference>
<keyword evidence="1" id="KW-0472">Membrane</keyword>
<accession>A0ABT9CH31</accession>